<evidence type="ECO:0000313" key="2">
    <source>
        <dbReference type="EMBL" id="MDX2290716.1"/>
    </source>
</evidence>
<reference evidence="2 3" key="1">
    <citation type="submission" date="2023-10" db="EMBL/GenBank/DDBJ databases">
        <authorList>
            <person name="Wang X.X."/>
        </authorList>
    </citation>
    <scope>NUCLEOTIDE SEQUENCE [LARGE SCALE GENOMIC DNA]</scope>
    <source>
        <strain evidence="2 3">NBRC 12816</strain>
    </source>
</reference>
<dbReference type="RefSeq" id="WP_319007323.1">
    <property type="nucleotide sequence ID" value="NZ_JAWJZF010000136.1"/>
</dbReference>
<sequence>MRTIRGQILKTEPQTDGIVDLRGIQTNMRVGEAQAVCQEAGASNGERQQIPGRRLAQSRGKQGIQGRRGVNGSIALTNQNVRKCRGCVGRRAVWTSRDLTIDR</sequence>
<protein>
    <submittedName>
        <fullName evidence="2">Uncharacterized protein</fullName>
    </submittedName>
</protein>
<evidence type="ECO:0000313" key="3">
    <source>
        <dbReference type="Proteomes" id="UP001278571"/>
    </source>
</evidence>
<keyword evidence="3" id="KW-1185">Reference proteome</keyword>
<accession>A0ABU4JZ10</accession>
<name>A0ABU4JZ10_9ACTN</name>
<feature type="non-terminal residue" evidence="2">
    <location>
        <position position="103"/>
    </location>
</feature>
<proteinExistence type="predicted"/>
<feature type="region of interest" description="Disordered" evidence="1">
    <location>
        <begin position="40"/>
        <end position="69"/>
    </location>
</feature>
<dbReference type="Proteomes" id="UP001278571">
    <property type="component" value="Unassembled WGS sequence"/>
</dbReference>
<dbReference type="EMBL" id="JAWJZF010000136">
    <property type="protein sequence ID" value="MDX2290716.1"/>
    <property type="molecule type" value="Genomic_DNA"/>
</dbReference>
<organism evidence="2 3">
    <name type="scientific">Streptomyces roseolus</name>
    <dbReference type="NCBI Taxonomy" id="67358"/>
    <lineage>
        <taxon>Bacteria</taxon>
        <taxon>Bacillati</taxon>
        <taxon>Actinomycetota</taxon>
        <taxon>Actinomycetes</taxon>
        <taxon>Kitasatosporales</taxon>
        <taxon>Streptomycetaceae</taxon>
        <taxon>Streptomyces</taxon>
    </lineage>
</organism>
<evidence type="ECO:0000256" key="1">
    <source>
        <dbReference type="SAM" id="MobiDB-lite"/>
    </source>
</evidence>
<gene>
    <name evidence="2" type="ORF">R2363_00715</name>
</gene>
<comment type="caution">
    <text evidence="2">The sequence shown here is derived from an EMBL/GenBank/DDBJ whole genome shotgun (WGS) entry which is preliminary data.</text>
</comment>